<evidence type="ECO:0000313" key="1">
    <source>
        <dbReference type="EMBL" id="EFC41534.1"/>
    </source>
</evidence>
<keyword evidence="2" id="KW-1185">Reference proteome</keyword>
<dbReference type="AlphaFoldDB" id="D2VNN7"/>
<dbReference type="GeneID" id="8862405"/>
<dbReference type="InParanoid" id="D2VNN7"/>
<dbReference type="OrthoDB" id="10563808at2759"/>
<dbReference type="KEGG" id="ngr:NAEGRDRAFT_51042"/>
<name>D2VNN7_NAEGR</name>
<dbReference type="VEuPathDB" id="AmoebaDB:NAEGRDRAFT_51042"/>
<accession>D2VNN7</accession>
<evidence type="ECO:0000313" key="2">
    <source>
        <dbReference type="Proteomes" id="UP000006671"/>
    </source>
</evidence>
<sequence>MEEYVDHINFKHHTLECGGFESTWTPIDKNTELTDIKWKISQIQNDTDINLKDVNPYEDIEDLVLENFSVNNPYKVTDPSNKFAPFANELEWHSFMMLKSKQFTKEQYNYTTEILKLCGQECLSYDQIQTRCKYFKTQQPIIDENDTEQDQYVYYGVVNCIKYLYADPFIAKKIHNGNKPEDLTKEPLFDYEPYASKGFQELKKKCSSDETPIVIMYYIDEFRKHRTGTDKTAGLYFTLLNFNRSFLTSNMESISLLGNSKTNISQFKLATKLVEELNEINGKSIDVYNSYTDSIEKIRILIGPWIWDSVQRWLSLFLESYTCSKCKCPKGDYCKCPNDISTPLVYPLRTVTEAIEMQQKLSIGTSCNGYKFITVADIQIKDMQIDSKSKKSKQVKEKVRQSNNTQMKCPFLQIKDCDIFENSTVELMHGSIQGDLRRHLKKFFKYFNYTNILSDFQSVMDKYTNNHGKPLKMIAKDYNDCSADHFLEFVVFSCPIMYDFLINNKNHCDVSFSLKKKHIICWSNHVEYVLSLIQDLVSPSNIEIAKLKHFNFRKQVISLYGNGNFTNPNFHWNSHIFEDCLKWGNARFFWALLFELKHKVFKQFNDSSNHKNLEQRGANFEKLQKQININYPWVRNQSENKKWIPIVQNKEFILFKAKDGSLLVGQFVEVKEQRVYFTNIKKCLSSVHPIIGYRLIDSNIHVTTGYVALNQIIGKCLIHNIAGKEMFNQYSFFMNFHKVKF</sequence>
<dbReference type="RefSeq" id="XP_002674278.1">
    <property type="nucleotide sequence ID" value="XM_002674232.1"/>
</dbReference>
<protein>
    <submittedName>
        <fullName evidence="1">Predicted protein</fullName>
    </submittedName>
</protein>
<proteinExistence type="predicted"/>
<organism evidence="2">
    <name type="scientific">Naegleria gruberi</name>
    <name type="common">Amoeba</name>
    <dbReference type="NCBI Taxonomy" id="5762"/>
    <lineage>
        <taxon>Eukaryota</taxon>
        <taxon>Discoba</taxon>
        <taxon>Heterolobosea</taxon>
        <taxon>Tetramitia</taxon>
        <taxon>Eutetramitia</taxon>
        <taxon>Vahlkampfiidae</taxon>
        <taxon>Naegleria</taxon>
    </lineage>
</organism>
<reference evidence="1 2" key="1">
    <citation type="journal article" date="2010" name="Cell">
        <title>The genome of Naegleria gruberi illuminates early eukaryotic versatility.</title>
        <authorList>
            <person name="Fritz-Laylin L.K."/>
            <person name="Prochnik S.E."/>
            <person name="Ginger M.L."/>
            <person name="Dacks J.B."/>
            <person name="Carpenter M.L."/>
            <person name="Field M.C."/>
            <person name="Kuo A."/>
            <person name="Paredez A."/>
            <person name="Chapman J."/>
            <person name="Pham J."/>
            <person name="Shu S."/>
            <person name="Neupane R."/>
            <person name="Cipriano M."/>
            <person name="Mancuso J."/>
            <person name="Tu H."/>
            <person name="Salamov A."/>
            <person name="Lindquist E."/>
            <person name="Shapiro H."/>
            <person name="Lucas S."/>
            <person name="Grigoriev I.V."/>
            <person name="Cande W.Z."/>
            <person name="Fulton C."/>
            <person name="Rokhsar D.S."/>
            <person name="Dawson S.C."/>
        </authorList>
    </citation>
    <scope>NUCLEOTIDE SEQUENCE [LARGE SCALE GENOMIC DNA]</scope>
    <source>
        <strain evidence="1 2">NEG-M</strain>
    </source>
</reference>
<dbReference type="Proteomes" id="UP000006671">
    <property type="component" value="Unassembled WGS sequence"/>
</dbReference>
<gene>
    <name evidence="1" type="ORF">NAEGRDRAFT_51042</name>
</gene>
<dbReference type="EMBL" id="GG738885">
    <property type="protein sequence ID" value="EFC41534.1"/>
    <property type="molecule type" value="Genomic_DNA"/>
</dbReference>